<evidence type="ECO:0000256" key="6">
    <source>
        <dbReference type="ARBA" id="ARBA00022833"/>
    </source>
</evidence>
<feature type="domain" description="C2H2-type" evidence="12">
    <location>
        <begin position="96"/>
        <end position="124"/>
    </location>
</feature>
<dbReference type="Pfam" id="PF00096">
    <property type="entry name" value="zf-C2H2"/>
    <property type="match status" value="1"/>
</dbReference>
<dbReference type="FunFam" id="3.30.160.60:FF:000363">
    <property type="entry name" value="Zinc finger protein 239"/>
    <property type="match status" value="1"/>
</dbReference>
<reference evidence="13 14" key="1">
    <citation type="journal article" date="2015" name="Genome Biol. Evol.">
        <title>The genome of winter moth (Operophtera brumata) provides a genomic perspective on sexual dimorphism and phenology.</title>
        <authorList>
            <person name="Derks M.F."/>
            <person name="Smit S."/>
            <person name="Salis L."/>
            <person name="Schijlen E."/>
            <person name="Bossers A."/>
            <person name="Mateman C."/>
            <person name="Pijl A.S."/>
            <person name="de Ridder D."/>
            <person name="Groenen M.A."/>
            <person name="Visser M.E."/>
            <person name="Megens H.J."/>
        </authorList>
    </citation>
    <scope>NUCLEOTIDE SEQUENCE [LARGE SCALE GENOMIC DNA]</scope>
    <source>
        <strain evidence="13">WM2013NL</strain>
        <tissue evidence="13">Head and thorax</tissue>
    </source>
</reference>
<name>A0A0L7KYD6_OPEBR</name>
<evidence type="ECO:0000256" key="10">
    <source>
        <dbReference type="ARBA" id="ARBA00023242"/>
    </source>
</evidence>
<proteinExistence type="predicted"/>
<gene>
    <name evidence="13" type="ORF">OBRU01_09925</name>
</gene>
<dbReference type="GO" id="GO:0008270">
    <property type="term" value="F:zinc ion binding"/>
    <property type="evidence" value="ECO:0007669"/>
    <property type="project" value="UniProtKB-KW"/>
</dbReference>
<keyword evidence="3" id="KW-0479">Metal-binding</keyword>
<keyword evidence="10" id="KW-0539">Nucleus</keyword>
<dbReference type="EMBL" id="JTDY01004453">
    <property type="protein sequence ID" value="KOB68145.1"/>
    <property type="molecule type" value="Genomic_DNA"/>
</dbReference>
<dbReference type="PROSITE" id="PS50157">
    <property type="entry name" value="ZINC_FINGER_C2H2_2"/>
    <property type="match status" value="3"/>
</dbReference>
<organism evidence="13 14">
    <name type="scientific">Operophtera brumata</name>
    <name type="common">Winter moth</name>
    <name type="synonym">Phalaena brumata</name>
    <dbReference type="NCBI Taxonomy" id="104452"/>
    <lineage>
        <taxon>Eukaryota</taxon>
        <taxon>Metazoa</taxon>
        <taxon>Ecdysozoa</taxon>
        <taxon>Arthropoda</taxon>
        <taxon>Hexapoda</taxon>
        <taxon>Insecta</taxon>
        <taxon>Pterygota</taxon>
        <taxon>Neoptera</taxon>
        <taxon>Endopterygota</taxon>
        <taxon>Lepidoptera</taxon>
        <taxon>Glossata</taxon>
        <taxon>Ditrysia</taxon>
        <taxon>Geometroidea</taxon>
        <taxon>Geometridae</taxon>
        <taxon>Larentiinae</taxon>
        <taxon>Operophtera</taxon>
    </lineage>
</organism>
<keyword evidence="14" id="KW-1185">Reference proteome</keyword>
<keyword evidence="9" id="KW-0804">Transcription</keyword>
<dbReference type="SMART" id="SM00355">
    <property type="entry name" value="ZnF_C2H2"/>
    <property type="match status" value="5"/>
</dbReference>
<comment type="subcellular location">
    <subcellularLocation>
        <location evidence="2">Nucleus</location>
    </subcellularLocation>
</comment>
<dbReference type="GO" id="GO:0005634">
    <property type="term" value="C:nucleus"/>
    <property type="evidence" value="ECO:0007669"/>
    <property type="project" value="UniProtKB-SubCell"/>
</dbReference>
<sequence length="250" mass="29149">MDGLEANKCERPFACEMCGAKFSQRSNLHSHRRATHLDDKRHACPDCPKRFKRRRDVRRQVLSEVEPALSPARHAPRRQAARLPRLPQAVQKETVTILEMCGAKFSQRSNLHSHRRATHLDDKRHACPDCPKRFKRRRDVRRQVLSEVEPALSPARHAQRRQAARLPRLPQAVQKETVTILEMCGAKFSQRSNLHSHRRATHLDDKRHACPDCPKRLLQYHIKAAHTGERPLKCDFCDSTFVYPEHYKKH</sequence>
<dbReference type="AlphaFoldDB" id="A0A0L7KYD6"/>
<dbReference type="Proteomes" id="UP000037510">
    <property type="component" value="Unassembled WGS sequence"/>
</dbReference>
<keyword evidence="8" id="KW-0238">DNA-binding</keyword>
<evidence type="ECO:0000256" key="1">
    <source>
        <dbReference type="ARBA" id="ARBA00003767"/>
    </source>
</evidence>
<keyword evidence="6" id="KW-0862">Zinc</keyword>
<evidence type="ECO:0000256" key="7">
    <source>
        <dbReference type="ARBA" id="ARBA00023015"/>
    </source>
</evidence>
<dbReference type="STRING" id="104452.A0A0L7KYD6"/>
<comment type="caution">
    <text evidence="13">The sequence shown here is derived from an EMBL/GenBank/DDBJ whole genome shotgun (WGS) entry which is preliminary data.</text>
</comment>
<evidence type="ECO:0000256" key="3">
    <source>
        <dbReference type="ARBA" id="ARBA00022723"/>
    </source>
</evidence>
<dbReference type="PROSITE" id="PS00028">
    <property type="entry name" value="ZINC_FINGER_C2H2_1"/>
    <property type="match status" value="1"/>
</dbReference>
<evidence type="ECO:0000256" key="2">
    <source>
        <dbReference type="ARBA" id="ARBA00004123"/>
    </source>
</evidence>
<dbReference type="PANTHER" id="PTHR24409:SF295">
    <property type="entry name" value="AZ2-RELATED"/>
    <property type="match status" value="1"/>
</dbReference>
<evidence type="ECO:0000256" key="11">
    <source>
        <dbReference type="PROSITE-ProRule" id="PRU00042"/>
    </source>
</evidence>
<dbReference type="InterPro" id="IPR036236">
    <property type="entry name" value="Znf_C2H2_sf"/>
</dbReference>
<evidence type="ECO:0000256" key="4">
    <source>
        <dbReference type="ARBA" id="ARBA00022737"/>
    </source>
</evidence>
<keyword evidence="7" id="KW-0805">Transcription regulation</keyword>
<keyword evidence="4" id="KW-0677">Repeat</keyword>
<comment type="function">
    <text evidence="1">May be involved in transcriptional regulation.</text>
</comment>
<evidence type="ECO:0000313" key="13">
    <source>
        <dbReference type="EMBL" id="KOB68145.1"/>
    </source>
</evidence>
<dbReference type="GO" id="GO:0000981">
    <property type="term" value="F:DNA-binding transcription factor activity, RNA polymerase II-specific"/>
    <property type="evidence" value="ECO:0007669"/>
    <property type="project" value="TreeGrafter"/>
</dbReference>
<dbReference type="Gene3D" id="3.30.160.60">
    <property type="entry name" value="Classic Zinc Finger"/>
    <property type="match status" value="4"/>
</dbReference>
<dbReference type="InterPro" id="IPR013087">
    <property type="entry name" value="Znf_C2H2_type"/>
</dbReference>
<protein>
    <submittedName>
        <fullName evidence="13">Zinc finger protein</fullName>
    </submittedName>
</protein>
<evidence type="ECO:0000256" key="8">
    <source>
        <dbReference type="ARBA" id="ARBA00023125"/>
    </source>
</evidence>
<dbReference type="PANTHER" id="PTHR24409">
    <property type="entry name" value="ZINC FINGER PROTEIN 142"/>
    <property type="match status" value="1"/>
</dbReference>
<accession>A0A0L7KYD6</accession>
<evidence type="ECO:0000256" key="5">
    <source>
        <dbReference type="ARBA" id="ARBA00022771"/>
    </source>
</evidence>
<evidence type="ECO:0000259" key="12">
    <source>
        <dbReference type="PROSITE" id="PS50157"/>
    </source>
</evidence>
<dbReference type="GO" id="GO:0000977">
    <property type="term" value="F:RNA polymerase II transcription regulatory region sequence-specific DNA binding"/>
    <property type="evidence" value="ECO:0007669"/>
    <property type="project" value="TreeGrafter"/>
</dbReference>
<dbReference type="SUPFAM" id="SSF57667">
    <property type="entry name" value="beta-beta-alpha zinc fingers"/>
    <property type="match status" value="4"/>
</dbReference>
<keyword evidence="5 11" id="KW-0863">Zinc-finger</keyword>
<feature type="domain" description="C2H2-type" evidence="12">
    <location>
        <begin position="179"/>
        <end position="207"/>
    </location>
</feature>
<evidence type="ECO:0000313" key="14">
    <source>
        <dbReference type="Proteomes" id="UP000037510"/>
    </source>
</evidence>
<feature type="domain" description="C2H2-type" evidence="12">
    <location>
        <begin position="13"/>
        <end position="41"/>
    </location>
</feature>
<evidence type="ECO:0000256" key="9">
    <source>
        <dbReference type="ARBA" id="ARBA00023163"/>
    </source>
</evidence>
<feature type="non-terminal residue" evidence="13">
    <location>
        <position position="250"/>
    </location>
</feature>